<sequence length="205" mass="23337">MARQIEGVYEKVLACARLEFLDKGFKDASLRTIAQNADTSTGSIYTRFTDKEGLFKALVLPAVNGLKEWFHAEQEVFAQFPADQQKSDAFAYSDDKYIFFVDYIYTHFDEFKLLVNCAEGTTFADFIHDIVEIDVAYTLQYIQSTGNDALTAGRATPEFLHILSSAFFSGIFEVVTHDMTKEAAYSHVSRLRRFFRGGWETILKP</sequence>
<dbReference type="SUPFAM" id="SSF46689">
    <property type="entry name" value="Homeodomain-like"/>
    <property type="match status" value="1"/>
</dbReference>
<evidence type="ECO:0000313" key="5">
    <source>
        <dbReference type="Proteomes" id="UP000184010"/>
    </source>
</evidence>
<keyword evidence="5" id="KW-1185">Reference proteome</keyword>
<gene>
    <name evidence="4" type="ORF">SAMN02745215_02102</name>
</gene>
<reference evidence="5" key="1">
    <citation type="submission" date="2016-12" db="EMBL/GenBank/DDBJ databases">
        <authorList>
            <person name="Varghese N."/>
            <person name="Submissions S."/>
        </authorList>
    </citation>
    <scope>NUCLEOTIDE SEQUENCE [LARGE SCALE GENOMIC DNA]</scope>
    <source>
        <strain evidence="5">DSM 11544</strain>
    </source>
</reference>
<dbReference type="Proteomes" id="UP000184010">
    <property type="component" value="Unassembled WGS sequence"/>
</dbReference>
<proteinExistence type="predicted"/>
<evidence type="ECO:0000256" key="2">
    <source>
        <dbReference type="PROSITE-ProRule" id="PRU00335"/>
    </source>
</evidence>
<dbReference type="InterPro" id="IPR009057">
    <property type="entry name" value="Homeodomain-like_sf"/>
</dbReference>
<name>A0A1M7TIJ9_9FIRM</name>
<dbReference type="AlphaFoldDB" id="A0A1M7TIJ9"/>
<dbReference type="EMBL" id="FRDN01000006">
    <property type="protein sequence ID" value="SHN70547.1"/>
    <property type="molecule type" value="Genomic_DNA"/>
</dbReference>
<dbReference type="RefSeq" id="WP_072772544.1">
    <property type="nucleotide sequence ID" value="NZ_FRDN01000006.1"/>
</dbReference>
<feature type="domain" description="HTH tetR-type" evidence="3">
    <location>
        <begin position="6"/>
        <end position="66"/>
    </location>
</feature>
<accession>A0A1M7TIJ9</accession>
<evidence type="ECO:0000313" key="4">
    <source>
        <dbReference type="EMBL" id="SHN70547.1"/>
    </source>
</evidence>
<keyword evidence="1 2" id="KW-0238">DNA-binding</keyword>
<evidence type="ECO:0000256" key="1">
    <source>
        <dbReference type="ARBA" id="ARBA00023125"/>
    </source>
</evidence>
<dbReference type="PROSITE" id="PS50977">
    <property type="entry name" value="HTH_TETR_2"/>
    <property type="match status" value="1"/>
</dbReference>
<evidence type="ECO:0000259" key="3">
    <source>
        <dbReference type="PROSITE" id="PS50977"/>
    </source>
</evidence>
<feature type="DNA-binding region" description="H-T-H motif" evidence="2">
    <location>
        <begin position="29"/>
        <end position="48"/>
    </location>
</feature>
<dbReference type="Pfam" id="PF00440">
    <property type="entry name" value="TetR_N"/>
    <property type="match status" value="1"/>
</dbReference>
<protein>
    <submittedName>
        <fullName evidence="4">Transcriptional regulator, TetR family</fullName>
    </submittedName>
</protein>
<organism evidence="4 5">
    <name type="scientific">Desulfitobacterium chlororespirans DSM 11544</name>
    <dbReference type="NCBI Taxonomy" id="1121395"/>
    <lineage>
        <taxon>Bacteria</taxon>
        <taxon>Bacillati</taxon>
        <taxon>Bacillota</taxon>
        <taxon>Clostridia</taxon>
        <taxon>Eubacteriales</taxon>
        <taxon>Desulfitobacteriaceae</taxon>
        <taxon>Desulfitobacterium</taxon>
    </lineage>
</organism>
<dbReference type="Gene3D" id="1.10.357.10">
    <property type="entry name" value="Tetracycline Repressor, domain 2"/>
    <property type="match status" value="1"/>
</dbReference>
<dbReference type="GO" id="GO:0003677">
    <property type="term" value="F:DNA binding"/>
    <property type="evidence" value="ECO:0007669"/>
    <property type="project" value="UniProtKB-UniRule"/>
</dbReference>
<dbReference type="InterPro" id="IPR001647">
    <property type="entry name" value="HTH_TetR"/>
</dbReference>
<dbReference type="STRING" id="1121395.SAMN02745215_02102"/>